<dbReference type="Proteomes" id="UP000501058">
    <property type="component" value="Chromosome"/>
</dbReference>
<gene>
    <name evidence="2" type="ORF">G7070_08570</name>
</gene>
<accession>A0A6G7Y6R0</accession>
<dbReference type="SUPFAM" id="SSF46785">
    <property type="entry name" value="Winged helix' DNA-binding domain"/>
    <property type="match status" value="1"/>
</dbReference>
<dbReference type="InterPro" id="IPR036390">
    <property type="entry name" value="WH_DNA-bd_sf"/>
</dbReference>
<feature type="region of interest" description="Disordered" evidence="1">
    <location>
        <begin position="1"/>
        <end position="20"/>
    </location>
</feature>
<feature type="compositionally biased region" description="Basic and acidic residues" evidence="1">
    <location>
        <begin position="313"/>
        <end position="323"/>
    </location>
</feature>
<evidence type="ECO:0000313" key="3">
    <source>
        <dbReference type="Proteomes" id="UP000501058"/>
    </source>
</evidence>
<name>A0A6G7Y6R0_9ACTN</name>
<protein>
    <recommendedName>
        <fullName evidence="4">Cytidylate kinase</fullName>
    </recommendedName>
</protein>
<proteinExistence type="predicted"/>
<dbReference type="InterPro" id="IPR036388">
    <property type="entry name" value="WH-like_DNA-bd_sf"/>
</dbReference>
<dbReference type="AlphaFoldDB" id="A0A6G7Y6R0"/>
<dbReference type="Gene3D" id="1.10.10.10">
    <property type="entry name" value="Winged helix-like DNA-binding domain superfamily/Winged helix DNA-binding domain"/>
    <property type="match status" value="1"/>
</dbReference>
<evidence type="ECO:0008006" key="4">
    <source>
        <dbReference type="Google" id="ProtNLM"/>
    </source>
</evidence>
<dbReference type="EMBL" id="CP049865">
    <property type="protein sequence ID" value="QIK72311.1"/>
    <property type="molecule type" value="Genomic_DNA"/>
</dbReference>
<dbReference type="Gene3D" id="3.40.50.300">
    <property type="entry name" value="P-loop containing nucleotide triphosphate hydrolases"/>
    <property type="match status" value="1"/>
</dbReference>
<keyword evidence="3" id="KW-1185">Reference proteome</keyword>
<dbReference type="RefSeq" id="WP_166233387.1">
    <property type="nucleotide sequence ID" value="NZ_CP049865.1"/>
</dbReference>
<dbReference type="InterPro" id="IPR027417">
    <property type="entry name" value="P-loop_NTPase"/>
</dbReference>
<sequence>MDLDRLISDTSQRLRGRGERMTAPRRAVLVFLAEHPDAAPRAELTAAVIGNDPGLTAEGVAHALATFEAMGVVTREGDGEAARFRLHPAACGGAGLPKQTLGVPLVTIFEQYGAGAEAIGQRVAAQLGVPYIGQAVSSETFEAAAERDAAEANFFERFLRSLTPMPTDADLTWDLASRTDHEIVTENTESLLELAGRGAVILGRNATKIFAREPKALHVKLTGPADARVAYAAAQAGIPLDQARKRQEREDRVRADLARRLYRWDPTQTQPFDLIVNTASFTADHAADVIVLAFKYAVEDFPRPQPPSAAPLEEPRPDAGHTP</sequence>
<evidence type="ECO:0000313" key="2">
    <source>
        <dbReference type="EMBL" id="QIK72311.1"/>
    </source>
</evidence>
<reference evidence="2 3" key="1">
    <citation type="submission" date="2020-03" db="EMBL/GenBank/DDBJ databases">
        <title>Propioniciclava sp. nov., isolated from Hydrophilus acuminatus.</title>
        <authorList>
            <person name="Hyun D.-W."/>
            <person name="Bae J.-W."/>
        </authorList>
    </citation>
    <scope>NUCLEOTIDE SEQUENCE [LARGE SCALE GENOMIC DNA]</scope>
    <source>
        <strain evidence="2 3">HDW11</strain>
    </source>
</reference>
<feature type="region of interest" description="Disordered" evidence="1">
    <location>
        <begin position="303"/>
        <end position="323"/>
    </location>
</feature>
<dbReference type="KEGG" id="prv:G7070_08570"/>
<evidence type="ECO:0000256" key="1">
    <source>
        <dbReference type="SAM" id="MobiDB-lite"/>
    </source>
</evidence>
<organism evidence="2 3">
    <name type="scientific">Propioniciclava coleopterorum</name>
    <dbReference type="NCBI Taxonomy" id="2714937"/>
    <lineage>
        <taxon>Bacteria</taxon>
        <taxon>Bacillati</taxon>
        <taxon>Actinomycetota</taxon>
        <taxon>Actinomycetes</taxon>
        <taxon>Propionibacteriales</taxon>
        <taxon>Propionibacteriaceae</taxon>
        <taxon>Propioniciclava</taxon>
    </lineage>
</organism>
<dbReference type="Pfam" id="PF13189">
    <property type="entry name" value="Cytidylate_kin2"/>
    <property type="match status" value="1"/>
</dbReference>